<keyword evidence="4" id="KW-0274">FAD</keyword>
<keyword evidence="5" id="KW-0560">Oxidoreductase</keyword>
<dbReference type="PANTHER" id="PTHR42973">
    <property type="entry name" value="BINDING OXIDOREDUCTASE, PUTATIVE (AFU_ORTHOLOGUE AFUA_1G17690)-RELATED"/>
    <property type="match status" value="1"/>
</dbReference>
<proteinExistence type="inferred from homology"/>
<evidence type="ECO:0000256" key="4">
    <source>
        <dbReference type="ARBA" id="ARBA00022827"/>
    </source>
</evidence>
<evidence type="ECO:0000256" key="5">
    <source>
        <dbReference type="ARBA" id="ARBA00023002"/>
    </source>
</evidence>
<dbReference type="OrthoDB" id="545125at2"/>
<dbReference type="Pfam" id="PF08031">
    <property type="entry name" value="BBE"/>
    <property type="match status" value="1"/>
</dbReference>
<feature type="signal peptide" evidence="6">
    <location>
        <begin position="1"/>
        <end position="25"/>
    </location>
</feature>
<dbReference type="InterPro" id="IPR006094">
    <property type="entry name" value="Oxid_FAD_bind_N"/>
</dbReference>
<dbReference type="RefSeq" id="WP_120044015.1">
    <property type="nucleotide sequence ID" value="NZ_QZFU01000036.1"/>
</dbReference>
<accession>A0A3A4JPK5</accession>
<dbReference type="PROSITE" id="PS51318">
    <property type="entry name" value="TAT"/>
    <property type="match status" value="1"/>
</dbReference>
<evidence type="ECO:0000256" key="6">
    <source>
        <dbReference type="SAM" id="SignalP"/>
    </source>
</evidence>
<dbReference type="PANTHER" id="PTHR42973:SF39">
    <property type="entry name" value="FAD-BINDING PCMH-TYPE DOMAIN-CONTAINING PROTEIN"/>
    <property type="match status" value="1"/>
</dbReference>
<evidence type="ECO:0000256" key="2">
    <source>
        <dbReference type="ARBA" id="ARBA00005466"/>
    </source>
</evidence>
<dbReference type="InterPro" id="IPR006311">
    <property type="entry name" value="TAT_signal"/>
</dbReference>
<dbReference type="InterPro" id="IPR036318">
    <property type="entry name" value="FAD-bd_PCMH-like_sf"/>
</dbReference>
<dbReference type="InterPro" id="IPR016169">
    <property type="entry name" value="FAD-bd_PCMH_sub2"/>
</dbReference>
<feature type="chain" id="PRO_5017234477" evidence="6">
    <location>
        <begin position="26"/>
        <end position="499"/>
    </location>
</feature>
<evidence type="ECO:0000256" key="3">
    <source>
        <dbReference type="ARBA" id="ARBA00022630"/>
    </source>
</evidence>
<dbReference type="Gene3D" id="3.40.462.20">
    <property type="match status" value="1"/>
</dbReference>
<keyword evidence="3" id="KW-0285">Flavoprotein</keyword>
<comment type="caution">
    <text evidence="8">The sequence shown here is derived from an EMBL/GenBank/DDBJ whole genome shotgun (WGS) entry which is preliminary data.</text>
</comment>
<keyword evidence="9" id="KW-1185">Reference proteome</keyword>
<dbReference type="GO" id="GO:0071949">
    <property type="term" value="F:FAD binding"/>
    <property type="evidence" value="ECO:0007669"/>
    <property type="project" value="InterPro"/>
</dbReference>
<dbReference type="Proteomes" id="UP000266677">
    <property type="component" value="Unassembled WGS sequence"/>
</dbReference>
<dbReference type="PROSITE" id="PS00862">
    <property type="entry name" value="OX2_COVAL_FAD"/>
    <property type="match status" value="1"/>
</dbReference>
<evidence type="ECO:0000313" key="8">
    <source>
        <dbReference type="EMBL" id="RJO70958.1"/>
    </source>
</evidence>
<gene>
    <name evidence="8" type="ORF">D5S18_27695</name>
</gene>
<feature type="domain" description="FAD-binding PCMH-type" evidence="7">
    <location>
        <begin position="36"/>
        <end position="213"/>
    </location>
</feature>
<evidence type="ECO:0000313" key="9">
    <source>
        <dbReference type="Proteomes" id="UP000266677"/>
    </source>
</evidence>
<evidence type="ECO:0000259" key="7">
    <source>
        <dbReference type="PROSITE" id="PS51387"/>
    </source>
</evidence>
<sequence length="499" mass="54798">MPMRRRTFLAAAAGALALSAPIAHAESPRHGYNRRFLARPDRLHIPSDTTELLDALARSVREDLRVAVRSGGHCFEDFVDSPDTKSLIDLQSLNRIDWDTEHRAFSIGAGATLDTVYTGLSKWGVTIPGGICKGVGAGGHITGGGYGPLSRRHGLVADHLYGVEVATVNARGEVALTVATKDGPHRDLWWAHTGGGGGNFGVVTRFLLRAPDSDGADPRTALPRPTGTVLVAQLLLPRPLATEDSFVRLVGNYLDFHHRHSAPGNRFAGLYARLILRPLVESLADMLIFLHSDEPDAAALLAEFLATVTDGVFPAPPRLPTARVSYLDSVDRYYAAPPVNPARVKIKTALLRQPYSPEQLRVLYRAITDPGIMGETFVEFAPFGGAINAVASDATAMPARDVFMKMLIHAAWSDPAADDRFIAWARDTYREIYRDTGGVPVHDDRNGGSYINYPDPDLADSTTPWHEFYYRDNYPRLQQVKAEWDPKNRFRHNLSITLP</sequence>
<dbReference type="InterPro" id="IPR016166">
    <property type="entry name" value="FAD-bd_PCMH"/>
</dbReference>
<dbReference type="SUPFAM" id="SSF56176">
    <property type="entry name" value="FAD-binding/transporter-associated domain-like"/>
    <property type="match status" value="1"/>
</dbReference>
<dbReference type="EMBL" id="QZFU01000036">
    <property type="protein sequence ID" value="RJO70958.1"/>
    <property type="molecule type" value="Genomic_DNA"/>
</dbReference>
<protein>
    <submittedName>
        <fullName evidence="8">FAD-binding protein</fullName>
    </submittedName>
</protein>
<dbReference type="InterPro" id="IPR012951">
    <property type="entry name" value="BBE"/>
</dbReference>
<name>A0A3A4JPK5_9NOCA</name>
<dbReference type="GO" id="GO:0016491">
    <property type="term" value="F:oxidoreductase activity"/>
    <property type="evidence" value="ECO:0007669"/>
    <property type="project" value="UniProtKB-KW"/>
</dbReference>
<dbReference type="Pfam" id="PF01565">
    <property type="entry name" value="FAD_binding_4"/>
    <property type="match status" value="1"/>
</dbReference>
<evidence type="ECO:0000256" key="1">
    <source>
        <dbReference type="ARBA" id="ARBA00001974"/>
    </source>
</evidence>
<dbReference type="InterPro" id="IPR050416">
    <property type="entry name" value="FAD-linked_Oxidoreductase"/>
</dbReference>
<comment type="cofactor">
    <cofactor evidence="1">
        <name>FAD</name>
        <dbReference type="ChEBI" id="CHEBI:57692"/>
    </cofactor>
</comment>
<dbReference type="AlphaFoldDB" id="A0A3A4JPK5"/>
<dbReference type="PROSITE" id="PS51387">
    <property type="entry name" value="FAD_PCMH"/>
    <property type="match status" value="1"/>
</dbReference>
<comment type="similarity">
    <text evidence="2">Belongs to the oxygen-dependent FAD-linked oxidoreductase family.</text>
</comment>
<keyword evidence="6" id="KW-0732">Signal</keyword>
<reference evidence="8 9" key="1">
    <citation type="submission" date="2018-09" db="EMBL/GenBank/DDBJ databases">
        <title>YIM PH21274 draft genome.</title>
        <authorList>
            <person name="Miao C."/>
        </authorList>
    </citation>
    <scope>NUCLEOTIDE SEQUENCE [LARGE SCALE GENOMIC DNA]</scope>
    <source>
        <strain evidence="8 9">YIM PH 21724</strain>
    </source>
</reference>
<dbReference type="InterPro" id="IPR006093">
    <property type="entry name" value="Oxy_OxRdtase_FAD_BS"/>
</dbReference>
<organism evidence="8 9">
    <name type="scientific">Nocardia panacis</name>
    <dbReference type="NCBI Taxonomy" id="2340916"/>
    <lineage>
        <taxon>Bacteria</taxon>
        <taxon>Bacillati</taxon>
        <taxon>Actinomycetota</taxon>
        <taxon>Actinomycetes</taxon>
        <taxon>Mycobacteriales</taxon>
        <taxon>Nocardiaceae</taxon>
        <taxon>Nocardia</taxon>
    </lineage>
</organism>
<dbReference type="Gene3D" id="3.30.465.10">
    <property type="match status" value="1"/>
</dbReference>